<sequence length="220" mass="24561">MKKIAVLISGQGNNLQAIIDACYSDYIPAQIACVVSNKSDAYGLTRAKKALIPQSVFLRKDFANNLAMDEAIGNYLEKQSVDLIVLAGYMKILTSEFTQRFAGKILNIHPSLLPKYAGLNSYQRAIEAGDTEHGTTVHFVNEEVDGGAIVLQAKVPIFPEDKLEDVEARTREQEYQIYPLVIKWFIEGRLVLKDNVAYLDGKALPEHGYASEDDEEKYKT</sequence>
<comment type="pathway">
    <text evidence="1 6">Purine metabolism; IMP biosynthesis via de novo pathway; N(2)-formyl-N(1)-(5-phospho-D-ribosyl)glycinamide from N(1)-(5-phospho-D-ribosyl)glycinamide (10-formyl THF route): step 1/1.</text>
</comment>
<dbReference type="RefSeq" id="WP_111353596.1">
    <property type="nucleotide sequence ID" value="NZ_QEQF01000002.1"/>
</dbReference>
<comment type="function">
    <text evidence="6">Catalyzes the transfer of a formyl group from 10-formyltetrahydrofolate to 5-phospho-ribosyl-glycinamide (GAR), producing 5-phospho-ribosyl-N-formylglycinamide (FGAR) and tetrahydrofolate.</text>
</comment>
<keyword evidence="9" id="KW-1185">Reference proteome</keyword>
<dbReference type="EMBL" id="QEQF01000002">
    <property type="protein sequence ID" value="RDF11211.1"/>
    <property type="molecule type" value="Genomic_DNA"/>
</dbReference>
<dbReference type="UniPathway" id="UPA00074">
    <property type="reaction ID" value="UER00126"/>
</dbReference>
<gene>
    <name evidence="6" type="primary">purN</name>
    <name evidence="8" type="ORF">DPV92_02850</name>
</gene>
<dbReference type="Pfam" id="PF00551">
    <property type="entry name" value="Formyl_trans_N"/>
    <property type="match status" value="1"/>
</dbReference>
<dbReference type="PANTHER" id="PTHR43369">
    <property type="entry name" value="PHOSPHORIBOSYLGLYCINAMIDE FORMYLTRANSFERASE"/>
    <property type="match status" value="1"/>
</dbReference>
<dbReference type="GO" id="GO:0005829">
    <property type="term" value="C:cytosol"/>
    <property type="evidence" value="ECO:0007669"/>
    <property type="project" value="TreeGrafter"/>
</dbReference>
<accession>A0A369ZSJ0</accession>
<dbReference type="HAMAP" id="MF_01930">
    <property type="entry name" value="PurN"/>
    <property type="match status" value="1"/>
</dbReference>
<evidence type="ECO:0000256" key="5">
    <source>
        <dbReference type="ARBA" id="ARBA00047664"/>
    </source>
</evidence>
<dbReference type="STRING" id="736.B0184_08995"/>
<dbReference type="AlphaFoldDB" id="A0A369ZSJ0"/>
<evidence type="ECO:0000313" key="9">
    <source>
        <dbReference type="Proteomes" id="UP000253945"/>
    </source>
</evidence>
<name>A0A369ZSJ0_9PAST</name>
<keyword evidence="2 6" id="KW-0808">Transferase</keyword>
<dbReference type="InterPro" id="IPR001555">
    <property type="entry name" value="GART_AS"/>
</dbReference>
<dbReference type="PROSITE" id="PS00373">
    <property type="entry name" value="GART"/>
    <property type="match status" value="1"/>
</dbReference>
<feature type="binding site" evidence="6">
    <location>
        <position position="107"/>
    </location>
    <ligand>
        <name>(6R)-10-formyltetrahydrofolate</name>
        <dbReference type="ChEBI" id="CHEBI:195366"/>
    </ligand>
</feature>
<dbReference type="Gene3D" id="3.40.50.170">
    <property type="entry name" value="Formyl transferase, N-terminal domain"/>
    <property type="match status" value="1"/>
</dbReference>
<dbReference type="InterPro" id="IPR036477">
    <property type="entry name" value="Formyl_transf_N_sf"/>
</dbReference>
<dbReference type="Proteomes" id="UP000253945">
    <property type="component" value="Unassembled WGS sequence"/>
</dbReference>
<dbReference type="EC" id="2.1.2.2" evidence="6"/>
<feature type="site" description="Raises pKa of active site His" evidence="6">
    <location>
        <position position="145"/>
    </location>
</feature>
<proteinExistence type="inferred from homology"/>
<evidence type="ECO:0000256" key="2">
    <source>
        <dbReference type="ARBA" id="ARBA00022679"/>
    </source>
</evidence>
<comment type="similarity">
    <text evidence="4 6">Belongs to the GART family.</text>
</comment>
<evidence type="ECO:0000256" key="3">
    <source>
        <dbReference type="ARBA" id="ARBA00022755"/>
    </source>
</evidence>
<evidence type="ECO:0000256" key="4">
    <source>
        <dbReference type="ARBA" id="ARBA00038440"/>
    </source>
</evidence>
<dbReference type="GO" id="GO:0006189">
    <property type="term" value="P:'de novo' IMP biosynthetic process"/>
    <property type="evidence" value="ECO:0007669"/>
    <property type="project" value="UniProtKB-UniRule"/>
</dbReference>
<protein>
    <recommendedName>
        <fullName evidence="6">Phosphoribosylglycinamide formyltransferase</fullName>
        <ecNumber evidence="6">2.1.2.2</ecNumber>
    </recommendedName>
    <alternativeName>
        <fullName evidence="6">5'-phosphoribosylglycinamide transformylase</fullName>
    </alternativeName>
    <alternativeName>
        <fullName evidence="6">GAR transformylase</fullName>
        <shortName evidence="6">GART</shortName>
    </alternativeName>
</protein>
<comment type="caution">
    <text evidence="6">Lacks conserved residue(s) required for the propagation of feature annotation.</text>
</comment>
<feature type="active site" description="Proton donor" evidence="6">
    <location>
        <position position="109"/>
    </location>
</feature>
<reference evidence="8 9" key="1">
    <citation type="submission" date="2018-05" db="EMBL/GenBank/DDBJ databases">
        <title>Draft Genome Sequences for a Diverse set of 7 Haemophilus Species.</title>
        <authorList>
            <person name="Nichols M."/>
            <person name="Topaz N."/>
            <person name="Wang X."/>
            <person name="Wang X."/>
            <person name="Boxrud D."/>
        </authorList>
    </citation>
    <scope>NUCLEOTIDE SEQUENCE [LARGE SCALE GENOMIC DNA]</scope>
    <source>
        <strain evidence="8 9">C2014016342</strain>
    </source>
</reference>
<dbReference type="InterPro" id="IPR004607">
    <property type="entry name" value="GART"/>
</dbReference>
<dbReference type="InterPro" id="IPR002376">
    <property type="entry name" value="Formyl_transf_N"/>
</dbReference>
<dbReference type="GO" id="GO:0004644">
    <property type="term" value="F:phosphoribosylglycinamide formyltransferase activity"/>
    <property type="evidence" value="ECO:0007669"/>
    <property type="project" value="UniProtKB-UniRule"/>
</dbReference>
<evidence type="ECO:0000256" key="6">
    <source>
        <dbReference type="HAMAP-Rule" id="MF_01930"/>
    </source>
</evidence>
<comment type="caution">
    <text evidence="8">The sequence shown here is derived from an EMBL/GenBank/DDBJ whole genome shotgun (WGS) entry which is preliminary data.</text>
</comment>
<dbReference type="CDD" id="cd08645">
    <property type="entry name" value="FMT_core_GART"/>
    <property type="match status" value="1"/>
</dbReference>
<feature type="domain" description="Formyl transferase N-terminal" evidence="7">
    <location>
        <begin position="2"/>
        <end position="182"/>
    </location>
</feature>
<evidence type="ECO:0000256" key="1">
    <source>
        <dbReference type="ARBA" id="ARBA00005054"/>
    </source>
</evidence>
<dbReference type="SUPFAM" id="SSF53328">
    <property type="entry name" value="Formyltransferase"/>
    <property type="match status" value="1"/>
</dbReference>
<dbReference type="PANTHER" id="PTHR43369:SF2">
    <property type="entry name" value="PHOSPHORIBOSYLGLYCINAMIDE FORMYLTRANSFERASE"/>
    <property type="match status" value="1"/>
</dbReference>
<comment type="catalytic activity">
    <reaction evidence="5 6">
        <text>N(1)-(5-phospho-beta-D-ribosyl)glycinamide + (6R)-10-formyltetrahydrofolate = N(2)-formyl-N(1)-(5-phospho-beta-D-ribosyl)glycinamide + (6S)-5,6,7,8-tetrahydrofolate + H(+)</text>
        <dbReference type="Rhea" id="RHEA:15053"/>
        <dbReference type="ChEBI" id="CHEBI:15378"/>
        <dbReference type="ChEBI" id="CHEBI:57453"/>
        <dbReference type="ChEBI" id="CHEBI:143788"/>
        <dbReference type="ChEBI" id="CHEBI:147286"/>
        <dbReference type="ChEBI" id="CHEBI:195366"/>
        <dbReference type="EC" id="2.1.2.2"/>
    </reaction>
</comment>
<feature type="binding site" evidence="6">
    <location>
        <begin position="90"/>
        <end position="93"/>
    </location>
    <ligand>
        <name>(6R)-10-formyltetrahydrofolate</name>
        <dbReference type="ChEBI" id="CHEBI:195366"/>
    </ligand>
</feature>
<organism evidence="8 9">
    <name type="scientific">Haemophilus paraphrohaemolyticus</name>
    <dbReference type="NCBI Taxonomy" id="736"/>
    <lineage>
        <taxon>Bacteria</taxon>
        <taxon>Pseudomonadati</taxon>
        <taxon>Pseudomonadota</taxon>
        <taxon>Gammaproteobacteria</taxon>
        <taxon>Pasteurellales</taxon>
        <taxon>Pasteurellaceae</taxon>
        <taxon>Haemophilus</taxon>
    </lineage>
</organism>
<evidence type="ECO:0000313" key="8">
    <source>
        <dbReference type="EMBL" id="RDF11211.1"/>
    </source>
</evidence>
<evidence type="ECO:0000259" key="7">
    <source>
        <dbReference type="Pfam" id="PF00551"/>
    </source>
</evidence>
<keyword evidence="3 6" id="KW-0658">Purine biosynthesis</keyword>
<dbReference type="NCBIfam" id="TIGR00639">
    <property type="entry name" value="PurN"/>
    <property type="match status" value="1"/>
</dbReference>